<reference evidence="2 3" key="2">
    <citation type="submission" date="2016-12" db="EMBL/GenBank/DDBJ databases">
        <title>Draft Genome Sequence of Cystobacter ferrugineus Strain Cbfe23.</title>
        <authorList>
            <person name="Akbar S."/>
            <person name="Dowd S.E."/>
            <person name="Stevens D.C."/>
        </authorList>
    </citation>
    <scope>NUCLEOTIDE SEQUENCE [LARGE SCALE GENOMIC DNA]</scope>
    <source>
        <strain evidence="2 3">Cbfe23</strain>
    </source>
</reference>
<dbReference type="STRING" id="83449.BON30_23575"/>
<dbReference type="Proteomes" id="UP000182229">
    <property type="component" value="Unassembled WGS sequence"/>
</dbReference>
<evidence type="ECO:0008006" key="4">
    <source>
        <dbReference type="Google" id="ProtNLM"/>
    </source>
</evidence>
<sequence>MNANISDTTIAEHPQQVHSSRHSVFEFGSPTGATRFECQLDNAAAGFTDCDQVALFKNLSDGSHTLKVRAKDSAGNVDPTPVEFTWTVDTQSPPATCNPGEPGGEPQGGCASSGGQPTLVLSLLGGLFLVLTARRRRSS</sequence>
<comment type="caution">
    <text evidence="2">The sequence shown here is derived from an EMBL/GenBank/DDBJ whole genome shotgun (WGS) entry which is preliminary data.</text>
</comment>
<dbReference type="InterPro" id="IPR024038">
    <property type="entry name" value="MYXO-CTERM"/>
</dbReference>
<evidence type="ECO:0000313" key="3">
    <source>
        <dbReference type="Proteomes" id="UP000182229"/>
    </source>
</evidence>
<evidence type="ECO:0000313" key="2">
    <source>
        <dbReference type="EMBL" id="OJH38137.1"/>
    </source>
</evidence>
<dbReference type="InterPro" id="IPR013783">
    <property type="entry name" value="Ig-like_fold"/>
</dbReference>
<keyword evidence="3" id="KW-1185">Reference proteome</keyword>
<feature type="region of interest" description="Disordered" evidence="1">
    <location>
        <begin position="88"/>
        <end position="115"/>
    </location>
</feature>
<evidence type="ECO:0000256" key="1">
    <source>
        <dbReference type="SAM" id="MobiDB-lite"/>
    </source>
</evidence>
<protein>
    <recommendedName>
        <fullName evidence="4">Bacterial Ig-like domain-containing protein</fullName>
    </recommendedName>
</protein>
<accession>A0A1L9B7A6</accession>
<dbReference type="Gene3D" id="2.60.40.10">
    <property type="entry name" value="Immunoglobulins"/>
    <property type="match status" value="1"/>
</dbReference>
<proteinExistence type="predicted"/>
<dbReference type="NCBIfam" id="TIGR03901">
    <property type="entry name" value="MYXO-CTERM"/>
    <property type="match status" value="1"/>
</dbReference>
<organism evidence="2 3">
    <name type="scientific">Cystobacter ferrugineus</name>
    <dbReference type="NCBI Taxonomy" id="83449"/>
    <lineage>
        <taxon>Bacteria</taxon>
        <taxon>Pseudomonadati</taxon>
        <taxon>Myxococcota</taxon>
        <taxon>Myxococcia</taxon>
        <taxon>Myxococcales</taxon>
        <taxon>Cystobacterineae</taxon>
        <taxon>Archangiaceae</taxon>
        <taxon>Cystobacter</taxon>
    </lineage>
</organism>
<reference evidence="3" key="1">
    <citation type="submission" date="2016-11" db="EMBL/GenBank/DDBJ databases">
        <authorList>
            <person name="Shukria A."/>
            <person name="Stevens D.C."/>
        </authorList>
    </citation>
    <scope>NUCLEOTIDE SEQUENCE [LARGE SCALE GENOMIC DNA]</scope>
    <source>
        <strain evidence="3">Cbfe23</strain>
    </source>
</reference>
<feature type="region of interest" description="Disordered" evidence="1">
    <location>
        <begin position="1"/>
        <end position="21"/>
    </location>
</feature>
<dbReference type="AlphaFoldDB" id="A0A1L9B7A6"/>
<gene>
    <name evidence="2" type="ORF">BON30_23575</name>
</gene>
<dbReference type="EMBL" id="MPIN01000006">
    <property type="protein sequence ID" value="OJH38137.1"/>
    <property type="molecule type" value="Genomic_DNA"/>
</dbReference>
<name>A0A1L9B7A6_9BACT</name>